<evidence type="ECO:0000259" key="1">
    <source>
        <dbReference type="Pfam" id="PF03358"/>
    </source>
</evidence>
<dbReference type="SUPFAM" id="SSF52218">
    <property type="entry name" value="Flavoproteins"/>
    <property type="match status" value="1"/>
</dbReference>
<protein>
    <submittedName>
        <fullName evidence="2">NAD(P)H-dependent oxidoreductase</fullName>
    </submittedName>
</protein>
<keyword evidence="3" id="KW-1185">Reference proteome</keyword>
<feature type="domain" description="NADPH-dependent FMN reductase-like" evidence="1">
    <location>
        <begin position="5"/>
        <end position="159"/>
    </location>
</feature>
<name>A0ABR8EZC0_NOSLI</name>
<evidence type="ECO:0000313" key="3">
    <source>
        <dbReference type="Proteomes" id="UP000604661"/>
    </source>
</evidence>
<dbReference type="InterPro" id="IPR005025">
    <property type="entry name" value="FMN_Rdtase-like_dom"/>
</dbReference>
<proteinExistence type="predicted"/>
<gene>
    <name evidence="2" type="ORF">H6G95_22240</name>
</gene>
<accession>A0ABR8EZC0</accession>
<reference evidence="2 3" key="1">
    <citation type="journal article" date="2020" name="ISME J.">
        <title>Comparative genomics reveals insights into cyanobacterial evolution and habitat adaptation.</title>
        <authorList>
            <person name="Chen M.Y."/>
            <person name="Teng W.K."/>
            <person name="Zhao L."/>
            <person name="Hu C.X."/>
            <person name="Zhou Y.K."/>
            <person name="Han B.P."/>
            <person name="Song L.R."/>
            <person name="Shu W.S."/>
        </authorList>
    </citation>
    <scope>NUCLEOTIDE SEQUENCE [LARGE SCALE GENOMIC DNA]</scope>
    <source>
        <strain evidence="2 3">FACHB-391</strain>
    </source>
</reference>
<dbReference type="Gene3D" id="3.40.50.360">
    <property type="match status" value="1"/>
</dbReference>
<dbReference type="EMBL" id="JACJTE010000028">
    <property type="protein sequence ID" value="MBD2563285.1"/>
    <property type="molecule type" value="Genomic_DNA"/>
</dbReference>
<evidence type="ECO:0000313" key="2">
    <source>
        <dbReference type="EMBL" id="MBD2563285.1"/>
    </source>
</evidence>
<dbReference type="Pfam" id="PF03358">
    <property type="entry name" value="FMN_red"/>
    <property type="match status" value="1"/>
</dbReference>
<dbReference type="InterPro" id="IPR050712">
    <property type="entry name" value="NAD(P)H-dep_reductase"/>
</dbReference>
<organism evidence="2 3">
    <name type="scientific">Nostoc linckia FACHB-391</name>
    <dbReference type="NCBI Taxonomy" id="2692906"/>
    <lineage>
        <taxon>Bacteria</taxon>
        <taxon>Bacillati</taxon>
        <taxon>Cyanobacteriota</taxon>
        <taxon>Cyanophyceae</taxon>
        <taxon>Nostocales</taxon>
        <taxon>Nostocaceae</taxon>
        <taxon>Nostoc</taxon>
    </lineage>
</organism>
<dbReference type="InterPro" id="IPR029039">
    <property type="entry name" value="Flavoprotein-like_sf"/>
</dbReference>
<dbReference type="PANTHER" id="PTHR30543:SF21">
    <property type="entry name" value="NAD(P)H-DEPENDENT FMN REDUCTASE LOT6"/>
    <property type="match status" value="1"/>
</dbReference>
<sequence length="203" mass="21541">MASIPKILAFAGSTRIDSYNKKLVKIAAAGAKAAGAEVTYIDLRDLPLPLFDEDLEAQEGLPANARTFKELMISHQGLLIASPEYNSSLTAVLKNAIDWASRPAPNEAPLAAFTGKVASIMSASPGALGGLRGLVHLRSILGNIKVLVLPDQIAVAKAYEAFNADGTLKDPKQQASIEQLGDGLTKILLKLNYSGSRLREVHP</sequence>
<comment type="caution">
    <text evidence="2">The sequence shown here is derived from an EMBL/GenBank/DDBJ whole genome shotgun (WGS) entry which is preliminary data.</text>
</comment>
<dbReference type="PANTHER" id="PTHR30543">
    <property type="entry name" value="CHROMATE REDUCTASE"/>
    <property type="match status" value="1"/>
</dbReference>
<dbReference type="Proteomes" id="UP000604661">
    <property type="component" value="Unassembled WGS sequence"/>
</dbReference>